<dbReference type="SUPFAM" id="SSF55068">
    <property type="entry name" value="Peptide methionine sulfoxide reductase"/>
    <property type="match status" value="1"/>
</dbReference>
<dbReference type="Proteomes" id="UP001642540">
    <property type="component" value="Unassembled WGS sequence"/>
</dbReference>
<dbReference type="SUPFAM" id="SSF51395">
    <property type="entry name" value="FMN-linked oxidoreductases"/>
    <property type="match status" value="1"/>
</dbReference>
<dbReference type="InterPro" id="IPR008259">
    <property type="entry name" value="FMN_hydac_DH_AS"/>
</dbReference>
<dbReference type="Pfam" id="PF20939">
    <property type="entry name" value="MsrA_helical"/>
    <property type="match status" value="1"/>
</dbReference>
<evidence type="ECO:0000256" key="2">
    <source>
        <dbReference type="ARBA" id="ARBA00005591"/>
    </source>
</evidence>
<reference evidence="10 11" key="1">
    <citation type="submission" date="2024-08" db="EMBL/GenBank/DDBJ databases">
        <authorList>
            <person name="Cucini C."/>
            <person name="Frati F."/>
        </authorList>
    </citation>
    <scope>NUCLEOTIDE SEQUENCE [LARGE SCALE GENOMIC DNA]</scope>
</reference>
<keyword evidence="4" id="KW-0560">Oxidoreductase</keyword>
<feature type="domain" description="FMN hydroxy acid dehydrogenase" evidence="9">
    <location>
        <begin position="1"/>
        <end position="367"/>
    </location>
</feature>
<dbReference type="EC" id="1.8.4.11" evidence="3"/>
<comment type="catalytic activity">
    <reaction evidence="6">
        <text>a (2S)-2-hydroxycarboxylate + O2 = a 2-oxocarboxylate + H2O2</text>
        <dbReference type="Rhea" id="RHEA:16789"/>
        <dbReference type="ChEBI" id="CHEBI:15379"/>
        <dbReference type="ChEBI" id="CHEBI:16240"/>
        <dbReference type="ChEBI" id="CHEBI:35179"/>
        <dbReference type="ChEBI" id="CHEBI:58123"/>
        <dbReference type="EC" id="1.1.3.15"/>
    </reaction>
    <physiologicalReaction direction="left-to-right" evidence="6">
        <dbReference type="Rhea" id="RHEA:16790"/>
    </physiologicalReaction>
</comment>
<dbReference type="InterPro" id="IPR037396">
    <property type="entry name" value="FMN_HAD"/>
</dbReference>
<dbReference type="InterPro" id="IPR013785">
    <property type="entry name" value="Aldolase_TIM"/>
</dbReference>
<evidence type="ECO:0000256" key="1">
    <source>
        <dbReference type="ARBA" id="ARBA00001917"/>
    </source>
</evidence>
<dbReference type="InterPro" id="IPR049006">
    <property type="entry name" value="MsrA_helical"/>
</dbReference>
<evidence type="ECO:0000313" key="10">
    <source>
        <dbReference type="EMBL" id="CAL8069160.1"/>
    </source>
</evidence>
<dbReference type="PANTHER" id="PTHR10578">
    <property type="entry name" value="S -2-HYDROXY-ACID OXIDASE-RELATED"/>
    <property type="match status" value="1"/>
</dbReference>
<accession>A0ABP1PMF6</accession>
<evidence type="ECO:0000256" key="5">
    <source>
        <dbReference type="ARBA" id="ARBA00024042"/>
    </source>
</evidence>
<dbReference type="InterPro" id="IPR002569">
    <property type="entry name" value="Met_Sox_Rdtase_MsrA_dom"/>
</dbReference>
<dbReference type="InterPro" id="IPR000262">
    <property type="entry name" value="FMN-dep_DH"/>
</dbReference>
<gene>
    <name evidence="10" type="ORF">ODALV1_LOCUS627</name>
</gene>
<evidence type="ECO:0000256" key="6">
    <source>
        <dbReference type="ARBA" id="ARBA00029325"/>
    </source>
</evidence>
<sequence>MKKLVCVQDFEDEALRKLDRNAANYFKSGSDDEITLQRNLSSYNSWLIRPRMLEDVSKRNLRKIVLGKPVEFPIGFSPCGFQGVAHADGELSSAEAVCGLGSIFVLSTYATRSIEEIGNACPNGRKWFQLFPNSQELVSIDLIKRAEQAGFEALVVTLDAQFFGNKRTTTRDGLTFPAHLKLANLAKYVETKPTVSGAASDEGVNNVSAHVSRTLAHNLTWDLVPKLRRHTKLPIILKGILTREDAALAVQHNVDGIWISNHGGRQIDTAPQPIDVLQEISAVVQGKCEIYIDSGIRKGTDVFKALALGATMAFVGRPQIWGVAVAGTSGATRVLEILREELDLTLALSGVADVNKITKEAVCRAEVTPKDFLHNLTLEAMCSSFANIYHVKINVLRNKNVLRRKLHRIHLLQSIVLYCHIFSVLFMNSEVHEVFAPEFIFYFKSRKILCLSRLGAPGVIRTRVGFSGGSTQDPTYRRLGDHTETVDIEFDPNVTSYSEMLKLFWSNHNPTSNCSRQYMSAIFYHSQEQKVQAEASLKAEEQRRGSGSRITTKILPAKPFYDAENYHQKYLLQKYPYVLEELDIEPGDELIRSHVAARLNGYLGGYGTLHDFHNESKDLQLPPHVDSFVRSKLHKHHPSTKG</sequence>
<comment type="catalytic activity">
    <reaction evidence="7">
        <text>2-hydroxyoctanoate + O2 = 2-oxooctanoate + H2O2</text>
        <dbReference type="Rhea" id="RHEA:67940"/>
        <dbReference type="ChEBI" id="CHEBI:15379"/>
        <dbReference type="ChEBI" id="CHEBI:16240"/>
        <dbReference type="ChEBI" id="CHEBI:133514"/>
        <dbReference type="ChEBI" id="CHEBI:176689"/>
    </reaction>
    <physiologicalReaction direction="left-to-right" evidence="7">
        <dbReference type="Rhea" id="RHEA:67941"/>
    </physiologicalReaction>
</comment>
<keyword evidence="11" id="KW-1185">Reference proteome</keyword>
<evidence type="ECO:0000256" key="8">
    <source>
        <dbReference type="ARBA" id="ARBA00030643"/>
    </source>
</evidence>
<evidence type="ECO:0000256" key="4">
    <source>
        <dbReference type="ARBA" id="ARBA00023002"/>
    </source>
</evidence>
<evidence type="ECO:0000259" key="9">
    <source>
        <dbReference type="PROSITE" id="PS51349"/>
    </source>
</evidence>
<dbReference type="PANTHER" id="PTHR10578:SF149">
    <property type="entry name" value="2-HYDROXYACID OXIDASE 2"/>
    <property type="match status" value="1"/>
</dbReference>
<evidence type="ECO:0000256" key="3">
    <source>
        <dbReference type="ARBA" id="ARBA00012502"/>
    </source>
</evidence>
<protein>
    <recommendedName>
        <fullName evidence="3">peptide-methionine (S)-S-oxide reductase</fullName>
        <ecNumber evidence="3">1.8.4.11</ecNumber>
    </recommendedName>
    <alternativeName>
        <fullName evidence="8">Peptide-methionine (S)-S-oxide reductase</fullName>
    </alternativeName>
</protein>
<dbReference type="InterPro" id="IPR036509">
    <property type="entry name" value="Met_Sox_Rdtase_MsrA_sf"/>
</dbReference>
<dbReference type="EMBL" id="CAXLJM020000004">
    <property type="protein sequence ID" value="CAL8069160.1"/>
    <property type="molecule type" value="Genomic_DNA"/>
</dbReference>
<comment type="similarity">
    <text evidence="5">Belongs to the FMN-dependent alpha-hydroxy acid dehydrogenase family.</text>
</comment>
<comment type="cofactor">
    <cofactor evidence="1">
        <name>FMN</name>
        <dbReference type="ChEBI" id="CHEBI:58210"/>
    </cofactor>
</comment>
<dbReference type="PROSITE" id="PS00557">
    <property type="entry name" value="FMN_HYDROXY_ACID_DH_1"/>
    <property type="match status" value="1"/>
</dbReference>
<comment type="similarity">
    <text evidence="2">Belongs to the MsrA Met sulfoxide reductase family.</text>
</comment>
<organism evidence="10 11">
    <name type="scientific">Orchesella dallaii</name>
    <dbReference type="NCBI Taxonomy" id="48710"/>
    <lineage>
        <taxon>Eukaryota</taxon>
        <taxon>Metazoa</taxon>
        <taxon>Ecdysozoa</taxon>
        <taxon>Arthropoda</taxon>
        <taxon>Hexapoda</taxon>
        <taxon>Collembola</taxon>
        <taxon>Entomobryomorpha</taxon>
        <taxon>Entomobryoidea</taxon>
        <taxon>Orchesellidae</taxon>
        <taxon>Orchesellinae</taxon>
        <taxon>Orchesella</taxon>
    </lineage>
</organism>
<dbReference type="InterPro" id="IPR012133">
    <property type="entry name" value="Alpha-hydoxy_acid_DH_FMN"/>
</dbReference>
<dbReference type="Gene3D" id="3.30.1060.10">
    <property type="entry name" value="Peptide methionine sulphoxide reductase MsrA"/>
    <property type="match status" value="1"/>
</dbReference>
<evidence type="ECO:0000313" key="11">
    <source>
        <dbReference type="Proteomes" id="UP001642540"/>
    </source>
</evidence>
<comment type="caution">
    <text evidence="10">The sequence shown here is derived from an EMBL/GenBank/DDBJ whole genome shotgun (WGS) entry which is preliminary data.</text>
</comment>
<evidence type="ECO:0000256" key="7">
    <source>
        <dbReference type="ARBA" id="ARBA00029327"/>
    </source>
</evidence>
<proteinExistence type="inferred from homology"/>
<dbReference type="Pfam" id="PF01070">
    <property type="entry name" value="FMN_dh"/>
    <property type="match status" value="1"/>
</dbReference>
<name>A0ABP1PMF6_9HEXA</name>
<dbReference type="Pfam" id="PF01625">
    <property type="entry name" value="PMSR"/>
    <property type="match status" value="1"/>
</dbReference>
<dbReference type="Gene3D" id="3.20.20.70">
    <property type="entry name" value="Aldolase class I"/>
    <property type="match status" value="1"/>
</dbReference>
<dbReference type="PROSITE" id="PS51349">
    <property type="entry name" value="FMN_HYDROXY_ACID_DH_2"/>
    <property type="match status" value="1"/>
</dbReference>
<dbReference type="CDD" id="cd02809">
    <property type="entry name" value="alpha_hydroxyacid_oxid_FMN"/>
    <property type="match status" value="1"/>
</dbReference>